<keyword evidence="5 11" id="KW-0418">Kinase</keyword>
<gene>
    <name evidence="11" type="ORF">MMAGJ_31710</name>
</gene>
<dbReference type="InterPro" id="IPR017441">
    <property type="entry name" value="Protein_kinase_ATP_BS"/>
</dbReference>
<feature type="binding site" evidence="7">
    <location>
        <position position="38"/>
    </location>
    <ligand>
        <name>ATP</name>
        <dbReference type="ChEBI" id="CHEBI:30616"/>
    </ligand>
</feature>
<evidence type="ECO:0000256" key="7">
    <source>
        <dbReference type="PROSITE-ProRule" id="PRU10141"/>
    </source>
</evidence>
<dbReference type="InterPro" id="IPR008271">
    <property type="entry name" value="Ser/Thr_kinase_AS"/>
</dbReference>
<evidence type="ECO:0000313" key="12">
    <source>
        <dbReference type="Proteomes" id="UP000465622"/>
    </source>
</evidence>
<dbReference type="PANTHER" id="PTHR43289">
    <property type="entry name" value="MITOGEN-ACTIVATED PROTEIN KINASE KINASE KINASE 20-RELATED"/>
    <property type="match status" value="1"/>
</dbReference>
<keyword evidence="3" id="KW-0808">Transferase</keyword>
<keyword evidence="6 7" id="KW-0067">ATP-binding</keyword>
<organism evidence="11 12">
    <name type="scientific">Mycolicibacterium mageritense</name>
    <name type="common">Mycobacterium mageritense</name>
    <dbReference type="NCBI Taxonomy" id="53462"/>
    <lineage>
        <taxon>Bacteria</taxon>
        <taxon>Bacillati</taxon>
        <taxon>Actinomycetota</taxon>
        <taxon>Actinomycetes</taxon>
        <taxon>Mycobacteriales</taxon>
        <taxon>Mycobacteriaceae</taxon>
        <taxon>Mycolicibacterium</taxon>
    </lineage>
</organism>
<name>A0ABM7HTJ6_MYCME</name>
<dbReference type="InterPro" id="IPR011009">
    <property type="entry name" value="Kinase-like_dom_sf"/>
</dbReference>
<evidence type="ECO:0000256" key="1">
    <source>
        <dbReference type="ARBA" id="ARBA00012513"/>
    </source>
</evidence>
<dbReference type="SUPFAM" id="SSF56112">
    <property type="entry name" value="Protein kinase-like (PK-like)"/>
    <property type="match status" value="1"/>
</dbReference>
<feature type="region of interest" description="Disordered" evidence="8">
    <location>
        <begin position="332"/>
        <end position="387"/>
    </location>
</feature>
<sequence length="387" mass="40591">MGSVLGNRYELRGVLGRGGMAEVRDGWDTQLSRPVAIKLLYPALAADAGLRRRFEDEARAAAALNHPNVVAIHDSGEYHGQPFIVMERLPGRSLADEIAAGPMRVERVRAVLAEILSALAAAHAAGILHRDIKPGNVLISPSGAAKLADFGIAKTDGGMHTQTGQIVGTMGYLSPQRIMGRPATVADDIYAAGVLGYEALTGQQPFRQDNPAAMVRAILDARPVPVEAVRPDVDPALAAVIRTATAPEPGHRFPDAIAMRAAVTGEAPPTVQFSPAPRPATKAFTAPVAFPESAPVYPPARRSRLPLVLGAAAALLLAAILAVVLLVSQRPQQQPLTPVNTTSVPTPTTFSAPPMPTTTAAEDDEEPGRGKDKGKEPPGKKKGHPHG</sequence>
<keyword evidence="9" id="KW-1133">Transmembrane helix</keyword>
<evidence type="ECO:0000313" key="11">
    <source>
        <dbReference type="EMBL" id="BBX33889.1"/>
    </source>
</evidence>
<dbReference type="Pfam" id="PF00069">
    <property type="entry name" value="Pkinase"/>
    <property type="match status" value="1"/>
</dbReference>
<keyword evidence="4 7" id="KW-0547">Nucleotide-binding</keyword>
<protein>
    <recommendedName>
        <fullName evidence="1">non-specific serine/threonine protein kinase</fullName>
        <ecNumber evidence="1">2.7.11.1</ecNumber>
    </recommendedName>
</protein>
<dbReference type="PROSITE" id="PS00107">
    <property type="entry name" value="PROTEIN_KINASE_ATP"/>
    <property type="match status" value="1"/>
</dbReference>
<dbReference type="Proteomes" id="UP000465622">
    <property type="component" value="Chromosome"/>
</dbReference>
<dbReference type="InterPro" id="IPR000719">
    <property type="entry name" value="Prot_kinase_dom"/>
</dbReference>
<dbReference type="EMBL" id="AP022567">
    <property type="protein sequence ID" value="BBX33889.1"/>
    <property type="molecule type" value="Genomic_DNA"/>
</dbReference>
<evidence type="ECO:0000256" key="4">
    <source>
        <dbReference type="ARBA" id="ARBA00022741"/>
    </source>
</evidence>
<accession>A0ABM7HTJ6</accession>
<reference evidence="11 12" key="1">
    <citation type="journal article" date="2019" name="Emerg. Microbes Infect.">
        <title>Comprehensive subspecies identification of 175 nontuberculous mycobacteria species based on 7547 genomic profiles.</title>
        <authorList>
            <person name="Matsumoto Y."/>
            <person name="Kinjo T."/>
            <person name="Motooka D."/>
            <person name="Nabeya D."/>
            <person name="Jung N."/>
            <person name="Uechi K."/>
            <person name="Horii T."/>
            <person name="Iida T."/>
            <person name="Fujita J."/>
            <person name="Nakamura S."/>
        </authorList>
    </citation>
    <scope>NUCLEOTIDE SEQUENCE [LARGE SCALE GENOMIC DNA]</scope>
    <source>
        <strain evidence="11 12">JCM 12375</strain>
    </source>
</reference>
<proteinExistence type="predicted"/>
<dbReference type="PROSITE" id="PS00108">
    <property type="entry name" value="PROTEIN_KINASE_ST"/>
    <property type="match status" value="1"/>
</dbReference>
<evidence type="ECO:0000256" key="6">
    <source>
        <dbReference type="ARBA" id="ARBA00022840"/>
    </source>
</evidence>
<evidence type="ECO:0000256" key="2">
    <source>
        <dbReference type="ARBA" id="ARBA00022527"/>
    </source>
</evidence>
<evidence type="ECO:0000256" key="9">
    <source>
        <dbReference type="SAM" id="Phobius"/>
    </source>
</evidence>
<evidence type="ECO:0000259" key="10">
    <source>
        <dbReference type="PROSITE" id="PS50011"/>
    </source>
</evidence>
<dbReference type="GO" id="GO:0016301">
    <property type="term" value="F:kinase activity"/>
    <property type="evidence" value="ECO:0007669"/>
    <property type="project" value="UniProtKB-KW"/>
</dbReference>
<dbReference type="EC" id="2.7.11.1" evidence="1"/>
<evidence type="ECO:0000256" key="5">
    <source>
        <dbReference type="ARBA" id="ARBA00022777"/>
    </source>
</evidence>
<keyword evidence="12" id="KW-1185">Reference proteome</keyword>
<keyword evidence="2" id="KW-0723">Serine/threonine-protein kinase</keyword>
<evidence type="ECO:0000256" key="8">
    <source>
        <dbReference type="SAM" id="MobiDB-lite"/>
    </source>
</evidence>
<keyword evidence="9" id="KW-0812">Transmembrane</keyword>
<feature type="domain" description="Protein kinase" evidence="10">
    <location>
        <begin position="9"/>
        <end position="271"/>
    </location>
</feature>
<dbReference type="SMART" id="SM00220">
    <property type="entry name" value="S_TKc"/>
    <property type="match status" value="1"/>
</dbReference>
<feature type="compositionally biased region" description="Low complexity" evidence="8">
    <location>
        <begin position="335"/>
        <end position="352"/>
    </location>
</feature>
<dbReference type="PROSITE" id="PS50011">
    <property type="entry name" value="PROTEIN_KINASE_DOM"/>
    <property type="match status" value="1"/>
</dbReference>
<feature type="transmembrane region" description="Helical" evidence="9">
    <location>
        <begin position="305"/>
        <end position="327"/>
    </location>
</feature>
<dbReference type="Gene3D" id="3.30.200.20">
    <property type="entry name" value="Phosphorylase Kinase, domain 1"/>
    <property type="match status" value="1"/>
</dbReference>
<evidence type="ECO:0000256" key="3">
    <source>
        <dbReference type="ARBA" id="ARBA00022679"/>
    </source>
</evidence>
<feature type="compositionally biased region" description="Basic and acidic residues" evidence="8">
    <location>
        <begin position="367"/>
        <end position="379"/>
    </location>
</feature>
<keyword evidence="9" id="KW-0472">Membrane</keyword>
<dbReference type="RefSeq" id="WP_036431799.1">
    <property type="nucleotide sequence ID" value="NZ_AP022567.1"/>
</dbReference>
<dbReference type="Gene3D" id="1.10.510.10">
    <property type="entry name" value="Transferase(Phosphotransferase) domain 1"/>
    <property type="match status" value="1"/>
</dbReference>
<dbReference type="CDD" id="cd14014">
    <property type="entry name" value="STKc_PknB_like"/>
    <property type="match status" value="1"/>
</dbReference>
<dbReference type="PANTHER" id="PTHR43289:SF6">
    <property type="entry name" value="SERINE_THREONINE-PROTEIN KINASE NEKL-3"/>
    <property type="match status" value="1"/>
</dbReference>